<evidence type="ECO:0000256" key="1">
    <source>
        <dbReference type="ARBA" id="ARBA00004141"/>
    </source>
</evidence>
<proteinExistence type="inferred from homology"/>
<dbReference type="SFLD" id="SFLDG01168">
    <property type="entry name" value="Ferric_reductase_subgroup_(FRE"/>
    <property type="match status" value="1"/>
</dbReference>
<dbReference type="Pfam" id="PF01794">
    <property type="entry name" value="Ferric_reduct"/>
    <property type="match status" value="1"/>
</dbReference>
<feature type="transmembrane region" description="Helical" evidence="12">
    <location>
        <begin position="371"/>
        <end position="394"/>
    </location>
</feature>
<keyword evidence="13" id="KW-0732">Signal</keyword>
<dbReference type="InterPro" id="IPR017927">
    <property type="entry name" value="FAD-bd_FR_type"/>
</dbReference>
<evidence type="ECO:0000256" key="7">
    <source>
        <dbReference type="ARBA" id="ARBA00023002"/>
    </source>
</evidence>
<dbReference type="EMBL" id="KE148152">
    <property type="protein sequence ID" value="EPE06849.1"/>
    <property type="molecule type" value="Genomic_DNA"/>
</dbReference>
<dbReference type="STRING" id="1262450.S3BZY7"/>
<evidence type="ECO:0000256" key="3">
    <source>
        <dbReference type="ARBA" id="ARBA00022448"/>
    </source>
</evidence>
<feature type="chain" id="PRO_5004506879" evidence="13">
    <location>
        <begin position="27"/>
        <end position="774"/>
    </location>
</feature>
<feature type="signal peptide" evidence="13">
    <location>
        <begin position="1"/>
        <end position="26"/>
    </location>
</feature>
<evidence type="ECO:0000256" key="12">
    <source>
        <dbReference type="SAM" id="Phobius"/>
    </source>
</evidence>
<dbReference type="SUPFAM" id="SSF52343">
    <property type="entry name" value="Ferredoxin reductase-like, C-terminal NADP-linked domain"/>
    <property type="match status" value="1"/>
</dbReference>
<evidence type="ECO:0000256" key="10">
    <source>
        <dbReference type="ARBA" id="ARBA00023180"/>
    </source>
</evidence>
<keyword evidence="10" id="KW-0325">Glycoprotein</keyword>
<dbReference type="GO" id="GO:0005886">
    <property type="term" value="C:plasma membrane"/>
    <property type="evidence" value="ECO:0007669"/>
    <property type="project" value="TreeGrafter"/>
</dbReference>
<evidence type="ECO:0000256" key="2">
    <source>
        <dbReference type="ARBA" id="ARBA00006278"/>
    </source>
</evidence>
<feature type="transmembrane region" description="Helical" evidence="12">
    <location>
        <begin position="401"/>
        <end position="419"/>
    </location>
</feature>
<dbReference type="AlphaFoldDB" id="S3BZY7"/>
<feature type="compositionally biased region" description="Low complexity" evidence="11">
    <location>
        <begin position="669"/>
        <end position="688"/>
    </location>
</feature>
<comment type="subcellular location">
    <subcellularLocation>
        <location evidence="1">Membrane</location>
        <topology evidence="1">Multi-pass membrane protein</topology>
    </subcellularLocation>
</comment>
<evidence type="ECO:0000259" key="14">
    <source>
        <dbReference type="PROSITE" id="PS51384"/>
    </source>
</evidence>
<dbReference type="InterPro" id="IPR013130">
    <property type="entry name" value="Fe3_Rdtase_TM_dom"/>
</dbReference>
<dbReference type="GO" id="GO:0015677">
    <property type="term" value="P:copper ion import"/>
    <property type="evidence" value="ECO:0007669"/>
    <property type="project" value="TreeGrafter"/>
</dbReference>
<dbReference type="InterPro" id="IPR039261">
    <property type="entry name" value="FNR_nucleotide-bd"/>
</dbReference>
<dbReference type="InterPro" id="IPR013112">
    <property type="entry name" value="FAD-bd_8"/>
</dbReference>
<dbReference type="HOGENOM" id="CLU_010365_1_0_1"/>
<evidence type="ECO:0000313" key="16">
    <source>
        <dbReference type="Proteomes" id="UP000016923"/>
    </source>
</evidence>
<gene>
    <name evidence="15" type="ORF">F503_03276</name>
</gene>
<dbReference type="Proteomes" id="UP000016923">
    <property type="component" value="Unassembled WGS sequence"/>
</dbReference>
<dbReference type="GO" id="GO:0000293">
    <property type="term" value="F:ferric-chelate reductase activity"/>
    <property type="evidence" value="ECO:0007669"/>
    <property type="project" value="UniProtKB-ARBA"/>
</dbReference>
<accession>S3BZY7</accession>
<keyword evidence="8" id="KW-0406">Ion transport</keyword>
<feature type="domain" description="FAD-binding FR-type" evidence="14">
    <location>
        <begin position="461"/>
        <end position="578"/>
    </location>
</feature>
<dbReference type="PANTHER" id="PTHR32361:SF9">
    <property type="entry name" value="FERRIC REDUCTASE TRANSMEMBRANE COMPONENT 3-RELATED"/>
    <property type="match status" value="1"/>
</dbReference>
<dbReference type="Pfam" id="PF08022">
    <property type="entry name" value="FAD_binding_8"/>
    <property type="match status" value="1"/>
</dbReference>
<dbReference type="eggNOG" id="KOG0039">
    <property type="taxonomic scope" value="Eukaryota"/>
</dbReference>
<evidence type="ECO:0000256" key="11">
    <source>
        <dbReference type="SAM" id="MobiDB-lite"/>
    </source>
</evidence>
<keyword evidence="5" id="KW-0249">Electron transport</keyword>
<keyword evidence="4 12" id="KW-0812">Transmembrane</keyword>
<evidence type="ECO:0000313" key="15">
    <source>
        <dbReference type="EMBL" id="EPE06849.1"/>
    </source>
</evidence>
<dbReference type="InterPro" id="IPR051410">
    <property type="entry name" value="Ferric/Cupric_Reductase"/>
</dbReference>
<keyword evidence="6 12" id="KW-1133">Transmembrane helix</keyword>
<protein>
    <submittedName>
        <fullName evidence="15">Ferric-chelate reductase</fullName>
    </submittedName>
</protein>
<keyword evidence="3" id="KW-0813">Transport</keyword>
<dbReference type="SFLD" id="SFLDS00052">
    <property type="entry name" value="Ferric_Reductase_Domain"/>
    <property type="match status" value="1"/>
</dbReference>
<dbReference type="GO" id="GO:0006826">
    <property type="term" value="P:iron ion transport"/>
    <property type="evidence" value="ECO:0007669"/>
    <property type="project" value="TreeGrafter"/>
</dbReference>
<dbReference type="CDD" id="cd06186">
    <property type="entry name" value="NOX_Duox_like_FAD_NADP"/>
    <property type="match status" value="1"/>
</dbReference>
<name>S3BZY7_OPHP1</name>
<evidence type="ECO:0000256" key="9">
    <source>
        <dbReference type="ARBA" id="ARBA00023136"/>
    </source>
</evidence>
<keyword evidence="7" id="KW-0560">Oxidoreductase</keyword>
<sequence>MISSYTRLPAAALLAQLLLQLAPAAAFDLGDPRINCGQAMLDIYGDFEWPGDYYGSYYGQVCQEPNAVVSIYASVYTYCSEEEIDFGIKSLDEYCEKYGEMPLAPASQFAANLTKEAIAQIRVLNQDDVVEESNVTAPFVVAPAWFKLSYRTEVAWQYEERTHVHYLYAGYGFWAIIILFGVVQNIVRKIVEKRRGYVYSDAEATGRSPTKPAGKANLFVRFVSFVRKHFTTPSAMPPFHQTRFLGCSIPTRAETFVVISYWIISIILGGVNIHGFKGNLYWKQVPAQIWRYLADRTGIMSYGNFPLMWVFSGRNNVFLWMTGWSFGTFNIFHRHVARIATLQGIIHSVGYTGYYFTAGYGEYYRTNFADLWYAIGFAATVVMSFIVLLSFSYFRSRLYENFLLVHIVLSVLLLVFLYYHTNIFDLDEYNQPFLISAAALWGFDRFLRLVRQAYVNLHVHRSGLKLKSTAKATVSYKAAGNMITIDVVPGNNKIFAAPGQHYYLYQPLRLLGWENHPFTLGHWSQDADGGDLHLQFWARPYDGWTKKLMNECISKGGETATIQTPILLEGPYGKSEPTHTFEEVLLVAGGSGIAGVFPYLLDHVRRTEQGAAAAATGGRIPTRTRHITLMWSDRSDDYMRHIADGPLAHILKRSDVTVSLYNSTRAISDVGSSASSSSDNVDSTSGSAEKTVDEKAVSSPTGKSSDREYAIHAGRPDVLAAVRRLAQSIKGTEARLAVMVCGPTVLADNVRVVVAENMETDRDSIEYFEESFGW</sequence>
<feature type="transmembrane region" description="Helical" evidence="12">
    <location>
        <begin position="166"/>
        <end position="187"/>
    </location>
</feature>
<evidence type="ECO:0000256" key="8">
    <source>
        <dbReference type="ARBA" id="ARBA00023065"/>
    </source>
</evidence>
<feature type="region of interest" description="Disordered" evidence="11">
    <location>
        <begin position="669"/>
        <end position="709"/>
    </location>
</feature>
<evidence type="ECO:0000256" key="13">
    <source>
        <dbReference type="SAM" id="SignalP"/>
    </source>
</evidence>
<dbReference type="GO" id="GO:0006879">
    <property type="term" value="P:intracellular iron ion homeostasis"/>
    <property type="evidence" value="ECO:0007669"/>
    <property type="project" value="TreeGrafter"/>
</dbReference>
<feature type="transmembrane region" description="Helical" evidence="12">
    <location>
        <begin position="256"/>
        <end position="276"/>
    </location>
</feature>
<dbReference type="Pfam" id="PF08030">
    <property type="entry name" value="NAD_binding_6"/>
    <property type="match status" value="1"/>
</dbReference>
<dbReference type="OMA" id="YDGWTRH"/>
<keyword evidence="16" id="KW-1185">Reference proteome</keyword>
<evidence type="ECO:0000256" key="6">
    <source>
        <dbReference type="ARBA" id="ARBA00022989"/>
    </source>
</evidence>
<dbReference type="Gene3D" id="3.40.50.80">
    <property type="entry name" value="Nucleotide-binding domain of ferredoxin-NADP reductase (FNR) module"/>
    <property type="match status" value="1"/>
</dbReference>
<dbReference type="InterPro" id="IPR013121">
    <property type="entry name" value="Fe_red_NAD-bd_6"/>
</dbReference>
<dbReference type="VEuPathDB" id="FungiDB:F503_03276"/>
<keyword evidence="9 12" id="KW-0472">Membrane</keyword>
<evidence type="ECO:0000256" key="5">
    <source>
        <dbReference type="ARBA" id="ARBA00022982"/>
    </source>
</evidence>
<comment type="similarity">
    <text evidence="2">Belongs to the ferric reductase (FRE) family.</text>
</comment>
<dbReference type="PANTHER" id="PTHR32361">
    <property type="entry name" value="FERRIC/CUPRIC REDUCTASE TRANSMEMBRANE COMPONENT"/>
    <property type="match status" value="1"/>
</dbReference>
<organism evidence="15 16">
    <name type="scientific">Ophiostoma piceae (strain UAMH 11346)</name>
    <name type="common">Sap stain fungus</name>
    <dbReference type="NCBI Taxonomy" id="1262450"/>
    <lineage>
        <taxon>Eukaryota</taxon>
        <taxon>Fungi</taxon>
        <taxon>Dikarya</taxon>
        <taxon>Ascomycota</taxon>
        <taxon>Pezizomycotina</taxon>
        <taxon>Sordariomycetes</taxon>
        <taxon>Sordariomycetidae</taxon>
        <taxon>Ophiostomatales</taxon>
        <taxon>Ophiostomataceae</taxon>
        <taxon>Ophiostoma</taxon>
    </lineage>
</organism>
<dbReference type="OrthoDB" id="167398at2759"/>
<reference evidence="15 16" key="1">
    <citation type="journal article" date="2013" name="BMC Genomics">
        <title>The genome and transcriptome of the pine saprophyte Ophiostoma piceae, and a comparison with the bark beetle-associated pine pathogen Grosmannia clavigera.</title>
        <authorList>
            <person name="Haridas S."/>
            <person name="Wang Y."/>
            <person name="Lim L."/>
            <person name="Massoumi Alamouti S."/>
            <person name="Jackman S."/>
            <person name="Docking R."/>
            <person name="Robertson G."/>
            <person name="Birol I."/>
            <person name="Bohlmann J."/>
            <person name="Breuil C."/>
        </authorList>
    </citation>
    <scope>NUCLEOTIDE SEQUENCE [LARGE SCALE GENOMIC DNA]</scope>
    <source>
        <strain evidence="15 16">UAMH 11346</strain>
    </source>
</reference>
<dbReference type="PROSITE" id="PS51384">
    <property type="entry name" value="FAD_FR"/>
    <property type="match status" value="1"/>
</dbReference>
<evidence type="ECO:0000256" key="4">
    <source>
        <dbReference type="ARBA" id="ARBA00022692"/>
    </source>
</evidence>